<feature type="transmembrane region" description="Helical" evidence="1">
    <location>
        <begin position="6"/>
        <end position="24"/>
    </location>
</feature>
<keyword evidence="1" id="KW-1133">Transmembrane helix</keyword>
<sequence length="481" mass="56302">MKFNKIVNFLAFIYIVFLFIYSFLVNVTRLGNSRDVFYYPDKVRDAHVSQFINKYNTKPAEAPWCGNCKKEYHLINSKIYYYLLAPFSFSSDGSSLLYFCSFWFALMIPLVFILTTLTSNIYAGVLAATIMFQSSFMSKYITWMPYQPLFTPTMSIVLLIFLVLAKKHNSIWYFLFSTITLFLGIQFHLSFLLLGVLYFWLFLKLFKDLKGKKLVIISIFILFLGLFLFFNTDLIVGLPDSVSYPSVQIASFSSFITLLSKGLFDHYNDIFGKTYLYIYVFVLSFIFNFKKYKYKFLFLTLAFYPIFAIGSHVNNYLTVLYIPIFIVLFSSIVLGFKNIFLFILILCLVISLNGNKPFEERISFGISPTFVSRNFLSEINHDLDQFTQNIPNYCVYKCKDSSLINFDAGYFFYKIWIGESTKSYFETACDDDVALNNNQKNFFYCTGDDCKYIIENNDYKIYDFEKIGSKGDRSFFLINRK</sequence>
<evidence type="ECO:0000313" key="2">
    <source>
        <dbReference type="EMBL" id="MPM55552.1"/>
    </source>
</evidence>
<feature type="transmembrane region" description="Helical" evidence="1">
    <location>
        <begin position="144"/>
        <end position="165"/>
    </location>
</feature>
<proteinExistence type="predicted"/>
<feature type="transmembrane region" description="Helical" evidence="1">
    <location>
        <begin position="296"/>
        <end position="313"/>
    </location>
</feature>
<feature type="transmembrane region" description="Helical" evidence="1">
    <location>
        <begin position="214"/>
        <end position="236"/>
    </location>
</feature>
<keyword evidence="1" id="KW-0812">Transmembrane</keyword>
<accession>A0A645AQL6</accession>
<gene>
    <name evidence="2" type="ORF">SDC9_102349</name>
</gene>
<evidence type="ECO:0000256" key="1">
    <source>
        <dbReference type="SAM" id="Phobius"/>
    </source>
</evidence>
<feature type="transmembrane region" description="Helical" evidence="1">
    <location>
        <begin position="171"/>
        <end position="202"/>
    </location>
</feature>
<dbReference type="EMBL" id="VSSQ01015324">
    <property type="protein sequence ID" value="MPM55552.1"/>
    <property type="molecule type" value="Genomic_DNA"/>
</dbReference>
<feature type="transmembrane region" description="Helical" evidence="1">
    <location>
        <begin position="319"/>
        <end position="352"/>
    </location>
</feature>
<reference evidence="2" key="1">
    <citation type="submission" date="2019-08" db="EMBL/GenBank/DDBJ databases">
        <authorList>
            <person name="Kucharzyk K."/>
            <person name="Murdoch R.W."/>
            <person name="Higgins S."/>
            <person name="Loffler F."/>
        </authorList>
    </citation>
    <scope>NUCLEOTIDE SEQUENCE</scope>
</reference>
<organism evidence="2">
    <name type="scientific">bioreactor metagenome</name>
    <dbReference type="NCBI Taxonomy" id="1076179"/>
    <lineage>
        <taxon>unclassified sequences</taxon>
        <taxon>metagenomes</taxon>
        <taxon>ecological metagenomes</taxon>
    </lineage>
</organism>
<protein>
    <submittedName>
        <fullName evidence="2">Uncharacterized protein</fullName>
    </submittedName>
</protein>
<comment type="caution">
    <text evidence="2">The sequence shown here is derived from an EMBL/GenBank/DDBJ whole genome shotgun (WGS) entry which is preliminary data.</text>
</comment>
<dbReference type="AlphaFoldDB" id="A0A645AQL6"/>
<feature type="transmembrane region" description="Helical" evidence="1">
    <location>
        <begin position="270"/>
        <end position="289"/>
    </location>
</feature>
<name>A0A645AQL6_9ZZZZ</name>
<feature type="transmembrane region" description="Helical" evidence="1">
    <location>
        <begin position="110"/>
        <end position="132"/>
    </location>
</feature>
<keyword evidence="1" id="KW-0472">Membrane</keyword>